<evidence type="ECO:0000313" key="1">
    <source>
        <dbReference type="EMBL" id="KAH9326480.1"/>
    </source>
</evidence>
<dbReference type="Proteomes" id="UP000824469">
    <property type="component" value="Unassembled WGS sequence"/>
</dbReference>
<dbReference type="EMBL" id="JAHRHJ020000002">
    <property type="protein sequence ID" value="KAH9326480.1"/>
    <property type="molecule type" value="Genomic_DNA"/>
</dbReference>
<organism evidence="1 2">
    <name type="scientific">Taxus chinensis</name>
    <name type="common">Chinese yew</name>
    <name type="synonym">Taxus wallichiana var. chinensis</name>
    <dbReference type="NCBI Taxonomy" id="29808"/>
    <lineage>
        <taxon>Eukaryota</taxon>
        <taxon>Viridiplantae</taxon>
        <taxon>Streptophyta</taxon>
        <taxon>Embryophyta</taxon>
        <taxon>Tracheophyta</taxon>
        <taxon>Spermatophyta</taxon>
        <taxon>Pinopsida</taxon>
        <taxon>Pinidae</taxon>
        <taxon>Conifers II</taxon>
        <taxon>Cupressales</taxon>
        <taxon>Taxaceae</taxon>
        <taxon>Taxus</taxon>
    </lineage>
</organism>
<dbReference type="AlphaFoldDB" id="A0AA38LL03"/>
<proteinExistence type="predicted"/>
<name>A0AA38LL03_TAXCH</name>
<feature type="non-terminal residue" evidence="1">
    <location>
        <position position="1"/>
    </location>
</feature>
<sequence>VDVAKVGIGVDVEQVIEVDVDGVMVMDMVDVDLGVDSEEVVGIISKVGVDDEVDEI</sequence>
<comment type="caution">
    <text evidence="1">The sequence shown here is derived from an EMBL/GenBank/DDBJ whole genome shotgun (WGS) entry which is preliminary data.</text>
</comment>
<keyword evidence="2" id="KW-1185">Reference proteome</keyword>
<feature type="non-terminal residue" evidence="1">
    <location>
        <position position="56"/>
    </location>
</feature>
<reference evidence="1 2" key="1">
    <citation type="journal article" date="2021" name="Nat. Plants">
        <title>The Taxus genome provides insights into paclitaxel biosynthesis.</title>
        <authorList>
            <person name="Xiong X."/>
            <person name="Gou J."/>
            <person name="Liao Q."/>
            <person name="Li Y."/>
            <person name="Zhou Q."/>
            <person name="Bi G."/>
            <person name="Li C."/>
            <person name="Du R."/>
            <person name="Wang X."/>
            <person name="Sun T."/>
            <person name="Guo L."/>
            <person name="Liang H."/>
            <person name="Lu P."/>
            <person name="Wu Y."/>
            <person name="Zhang Z."/>
            <person name="Ro D.K."/>
            <person name="Shang Y."/>
            <person name="Huang S."/>
            <person name="Yan J."/>
        </authorList>
    </citation>
    <scope>NUCLEOTIDE SEQUENCE [LARGE SCALE GENOMIC DNA]</scope>
    <source>
        <strain evidence="1">Ta-2019</strain>
    </source>
</reference>
<accession>A0AA38LL03</accession>
<evidence type="ECO:0000313" key="2">
    <source>
        <dbReference type="Proteomes" id="UP000824469"/>
    </source>
</evidence>
<gene>
    <name evidence="1" type="ORF">KI387_006658</name>
</gene>
<protein>
    <submittedName>
        <fullName evidence="1">Uncharacterized protein</fullName>
    </submittedName>
</protein>